<dbReference type="Proteomes" id="UP000663823">
    <property type="component" value="Unassembled WGS sequence"/>
</dbReference>
<dbReference type="Pfam" id="PF00188">
    <property type="entry name" value="CAP"/>
    <property type="match status" value="1"/>
</dbReference>
<dbReference type="Gene3D" id="3.40.33.10">
    <property type="entry name" value="CAP"/>
    <property type="match status" value="1"/>
</dbReference>
<sequence>MKGQVFSMILLTFFVFINTEWINNDNDVNSDSDKYPLLKQKETSTFIEAHRKFQNDSLDIHNILRARHCVSPLVLDEETNIRAQIYAEHLARKDGKKLIHSTDAGYLFGENLYAIRRKTPITNLSAFKVVLTWYAEIALYNYNNPGYNESIGHFSQIVWKDTEKLGVGYATAREGRKMFVVAQYEPPGNYNFEYKTCVLQPLC</sequence>
<dbReference type="GO" id="GO:0005576">
    <property type="term" value="C:extracellular region"/>
    <property type="evidence" value="ECO:0007669"/>
    <property type="project" value="InterPro"/>
</dbReference>
<protein>
    <recommendedName>
        <fullName evidence="2">SCP domain-containing protein</fullName>
    </recommendedName>
</protein>
<accession>A0A818LZY5</accession>
<dbReference type="EMBL" id="CAJNOU010000026">
    <property type="protein sequence ID" value="CAF0816082.1"/>
    <property type="molecule type" value="Genomic_DNA"/>
</dbReference>
<name>A0A818LZY5_9BILA</name>
<comment type="caution">
    <text evidence="5">The sequence shown here is derived from an EMBL/GenBank/DDBJ whole genome shotgun (WGS) entry which is preliminary data.</text>
</comment>
<gene>
    <name evidence="5" type="ORF">OTI717_LOCUS5664</name>
    <name evidence="3" type="ORF">RFH988_LOCUS986</name>
    <name evidence="4" type="ORF">SEV965_LOCUS1375</name>
</gene>
<feature type="signal peptide" evidence="1">
    <location>
        <begin position="1"/>
        <end position="19"/>
    </location>
</feature>
<evidence type="ECO:0000256" key="1">
    <source>
        <dbReference type="SAM" id="SignalP"/>
    </source>
</evidence>
<dbReference type="InterPro" id="IPR001283">
    <property type="entry name" value="CRISP-related"/>
</dbReference>
<dbReference type="PRINTS" id="PR00837">
    <property type="entry name" value="V5TPXLIKE"/>
</dbReference>
<evidence type="ECO:0000313" key="3">
    <source>
        <dbReference type="EMBL" id="CAF0745497.1"/>
    </source>
</evidence>
<keyword evidence="1" id="KW-0732">Signal</keyword>
<dbReference type="AlphaFoldDB" id="A0A818LZY5"/>
<evidence type="ECO:0000313" key="6">
    <source>
        <dbReference type="Proteomes" id="UP000663823"/>
    </source>
</evidence>
<dbReference type="OrthoDB" id="337038at2759"/>
<evidence type="ECO:0000313" key="5">
    <source>
        <dbReference type="EMBL" id="CAF3578103.1"/>
    </source>
</evidence>
<evidence type="ECO:0000313" key="4">
    <source>
        <dbReference type="EMBL" id="CAF0816082.1"/>
    </source>
</evidence>
<dbReference type="FunFam" id="3.40.33.10:FF:000010">
    <property type="entry name" value="Predicted protein"/>
    <property type="match status" value="1"/>
</dbReference>
<dbReference type="SMART" id="SM00198">
    <property type="entry name" value="SCP"/>
    <property type="match status" value="1"/>
</dbReference>
<dbReference type="InterPro" id="IPR014044">
    <property type="entry name" value="CAP_dom"/>
</dbReference>
<dbReference type="EMBL" id="CAJNOO010000018">
    <property type="protein sequence ID" value="CAF0745497.1"/>
    <property type="molecule type" value="Genomic_DNA"/>
</dbReference>
<evidence type="ECO:0000259" key="2">
    <source>
        <dbReference type="SMART" id="SM00198"/>
    </source>
</evidence>
<dbReference type="Proteomes" id="UP000663889">
    <property type="component" value="Unassembled WGS sequence"/>
</dbReference>
<feature type="chain" id="PRO_5035616445" description="SCP domain-containing protein" evidence="1">
    <location>
        <begin position="20"/>
        <end position="203"/>
    </location>
</feature>
<reference evidence="5" key="1">
    <citation type="submission" date="2021-02" db="EMBL/GenBank/DDBJ databases">
        <authorList>
            <person name="Nowell W R."/>
        </authorList>
    </citation>
    <scope>NUCLEOTIDE SEQUENCE</scope>
</reference>
<dbReference type="PANTHER" id="PTHR10334">
    <property type="entry name" value="CYSTEINE-RICH SECRETORY PROTEIN-RELATED"/>
    <property type="match status" value="1"/>
</dbReference>
<dbReference type="InterPro" id="IPR034113">
    <property type="entry name" value="SCP_GAPR1-like"/>
</dbReference>
<dbReference type="CDD" id="cd05382">
    <property type="entry name" value="CAP_GAPR1-like"/>
    <property type="match status" value="1"/>
</dbReference>
<organism evidence="5 6">
    <name type="scientific">Rotaria sordida</name>
    <dbReference type="NCBI Taxonomy" id="392033"/>
    <lineage>
        <taxon>Eukaryota</taxon>
        <taxon>Metazoa</taxon>
        <taxon>Spiralia</taxon>
        <taxon>Gnathifera</taxon>
        <taxon>Rotifera</taxon>
        <taxon>Eurotatoria</taxon>
        <taxon>Bdelloidea</taxon>
        <taxon>Philodinida</taxon>
        <taxon>Philodinidae</taxon>
        <taxon>Rotaria</taxon>
    </lineage>
</organism>
<dbReference type="PROSITE" id="PS01009">
    <property type="entry name" value="CRISP_1"/>
    <property type="match status" value="1"/>
</dbReference>
<dbReference type="InterPro" id="IPR018244">
    <property type="entry name" value="Allrgn_V5/Tpx1_CS"/>
</dbReference>
<dbReference type="SUPFAM" id="SSF55797">
    <property type="entry name" value="PR-1-like"/>
    <property type="match status" value="1"/>
</dbReference>
<feature type="domain" description="SCP" evidence="2">
    <location>
        <begin position="52"/>
        <end position="192"/>
    </location>
</feature>
<dbReference type="InterPro" id="IPR035940">
    <property type="entry name" value="CAP_sf"/>
</dbReference>
<proteinExistence type="predicted"/>
<dbReference type="Proteomes" id="UP000663882">
    <property type="component" value="Unassembled WGS sequence"/>
</dbReference>
<dbReference type="EMBL" id="CAJOAX010000377">
    <property type="protein sequence ID" value="CAF3578103.1"/>
    <property type="molecule type" value="Genomic_DNA"/>
</dbReference>